<evidence type="ECO:0000313" key="1">
    <source>
        <dbReference type="EMBL" id="AEI39394.1"/>
    </source>
</evidence>
<sequence>MRAAASAALFPLPFFTNRSKRDTVSVCLVLSCRTTNPFYE</sequence>
<reference evidence="1 2" key="2">
    <citation type="journal article" date="2013" name="Genome Announc.">
        <title>Genome Sequence of Growth-Improving Paenibacillus mucilaginosus Strain KNP414.</title>
        <authorList>
            <person name="Lu J.J."/>
            <person name="Wang J.F."/>
            <person name="Hu X.F."/>
        </authorList>
    </citation>
    <scope>NUCLEOTIDE SEQUENCE [LARGE SCALE GENOMIC DNA]</scope>
    <source>
        <strain evidence="1 2">KNP414</strain>
    </source>
</reference>
<accession>F8F4K2</accession>
<name>F8F4K2_PAEMK</name>
<dbReference type="HOGENOM" id="CLU_3293456_0_0_9"/>
<gene>
    <name evidence="1" type="ordered locus">KNP414_00804</name>
</gene>
<dbReference type="Proteomes" id="UP000006620">
    <property type="component" value="Chromosome"/>
</dbReference>
<proteinExistence type="predicted"/>
<organism evidence="1 2">
    <name type="scientific">Paenibacillus mucilaginosus (strain KNP414)</name>
    <dbReference type="NCBI Taxonomy" id="1036673"/>
    <lineage>
        <taxon>Bacteria</taxon>
        <taxon>Bacillati</taxon>
        <taxon>Bacillota</taxon>
        <taxon>Bacilli</taxon>
        <taxon>Bacillales</taxon>
        <taxon>Paenibacillaceae</taxon>
        <taxon>Paenibacillus</taxon>
    </lineage>
</organism>
<dbReference type="AlphaFoldDB" id="F8F4K2"/>
<protein>
    <submittedName>
        <fullName evidence="1">Uncharacterized protein</fullName>
    </submittedName>
</protein>
<dbReference type="KEGG" id="pms:KNP414_00804"/>
<dbReference type="EMBL" id="CP002869">
    <property type="protein sequence ID" value="AEI39394.1"/>
    <property type="molecule type" value="Genomic_DNA"/>
</dbReference>
<reference evidence="2" key="1">
    <citation type="submission" date="2011-06" db="EMBL/GenBank/DDBJ databases">
        <title>Complete genome sequence of Paenibacillus mucilaginosus KNP414.</title>
        <authorList>
            <person name="Wang J."/>
            <person name="Hu S."/>
            <person name="Hu X."/>
            <person name="Zhang B."/>
            <person name="Dong D."/>
            <person name="Zhang S."/>
            <person name="Zhao K."/>
            <person name="Wu D."/>
        </authorList>
    </citation>
    <scope>NUCLEOTIDE SEQUENCE [LARGE SCALE GENOMIC DNA]</scope>
    <source>
        <strain evidence="2">KNP414</strain>
    </source>
</reference>
<evidence type="ECO:0000313" key="2">
    <source>
        <dbReference type="Proteomes" id="UP000006620"/>
    </source>
</evidence>